<dbReference type="PANTHER" id="PTHR33647">
    <property type="entry name" value="OS01G0793900 PROTEIN"/>
    <property type="match status" value="1"/>
</dbReference>
<reference evidence="2" key="2">
    <citation type="submission" date="2021-05" db="UniProtKB">
        <authorList>
            <consortium name="EnsemblPlants"/>
        </authorList>
    </citation>
    <scope>IDENTIFICATION</scope>
    <source>
        <strain evidence="2">subsp. malaccensis</strain>
    </source>
</reference>
<dbReference type="AlphaFoldDB" id="A0A804LBE3"/>
<accession>A0A804LBE3</accession>
<keyword evidence="3" id="KW-1185">Reference proteome</keyword>
<dbReference type="InParanoid" id="A0A804LBE3"/>
<proteinExistence type="predicted"/>
<name>A0A804LBE3_MUSAM</name>
<evidence type="ECO:0000313" key="2">
    <source>
        <dbReference type="EnsemblPlants" id="Ma11_p24140.1"/>
    </source>
</evidence>
<dbReference type="FunCoup" id="A0A804LBE3">
    <property type="interactions" value="2698"/>
</dbReference>
<reference evidence="1" key="1">
    <citation type="submission" date="2021-03" db="EMBL/GenBank/DDBJ databases">
        <authorList>
            <consortium name="Genoscope - CEA"/>
            <person name="William W."/>
        </authorList>
    </citation>
    <scope>NUCLEOTIDE SEQUENCE</scope>
    <source>
        <strain evidence="1">Doubled-haploid Pahang</strain>
    </source>
</reference>
<sequence>MGNCSSYRVVTSAVDDEDRGLVEPESVQRCTQGKARRALENLKEKANCRKEDGELSSRVVKIKITRKQLQELLRRADTQGLLAPRHALLADVVSRGVVGHARRSRKWRPRLQRIPEVAEHDEIDT</sequence>
<organism evidence="2 3">
    <name type="scientific">Musa acuminata subsp. malaccensis</name>
    <name type="common">Wild banana</name>
    <name type="synonym">Musa malaccensis</name>
    <dbReference type="NCBI Taxonomy" id="214687"/>
    <lineage>
        <taxon>Eukaryota</taxon>
        <taxon>Viridiplantae</taxon>
        <taxon>Streptophyta</taxon>
        <taxon>Embryophyta</taxon>
        <taxon>Tracheophyta</taxon>
        <taxon>Spermatophyta</taxon>
        <taxon>Magnoliopsida</taxon>
        <taxon>Liliopsida</taxon>
        <taxon>Zingiberales</taxon>
        <taxon>Musaceae</taxon>
        <taxon>Musa</taxon>
    </lineage>
</organism>
<gene>
    <name evidence="1" type="ORF">GSMUA_01020.1</name>
</gene>
<evidence type="ECO:0000313" key="3">
    <source>
        <dbReference type="Proteomes" id="UP000012960"/>
    </source>
</evidence>
<dbReference type="Proteomes" id="UP000012960">
    <property type="component" value="Unplaced"/>
</dbReference>
<protein>
    <submittedName>
        <fullName evidence="1">(wild Malaysian banana) hypothetical protein</fullName>
    </submittedName>
</protein>
<dbReference type="EMBL" id="HG996475">
    <property type="protein sequence ID" value="CAG1865526.1"/>
    <property type="molecule type" value="Genomic_DNA"/>
</dbReference>
<evidence type="ECO:0000313" key="1">
    <source>
        <dbReference type="EMBL" id="CAG1865526.1"/>
    </source>
</evidence>
<dbReference type="OrthoDB" id="610799at2759"/>
<dbReference type="Gramene" id="Ma11_t24140.1">
    <property type="protein sequence ID" value="Ma11_p24140.1"/>
    <property type="gene ID" value="Ma11_g24140"/>
</dbReference>
<dbReference type="PANTHER" id="PTHR33647:SF5">
    <property type="entry name" value="OS01G0793900 PROTEIN"/>
    <property type="match status" value="1"/>
</dbReference>
<dbReference type="EnsemblPlants" id="Ma11_t24140.1">
    <property type="protein sequence ID" value="Ma11_p24140.1"/>
    <property type="gene ID" value="Ma11_g24140"/>
</dbReference>